<dbReference type="PROSITE" id="PS50015">
    <property type="entry name" value="SAP_B"/>
    <property type="match status" value="1"/>
</dbReference>
<evidence type="ECO:0000259" key="3">
    <source>
        <dbReference type="PROSITE" id="PS50015"/>
    </source>
</evidence>
<sequence length="108" mass="11905">MVFLIVSFLFTVLSAGDDSEFTIVENSDSQRDTFGRCDICKLLVKSARSSGSTDKDKVKAHLEENVCSKLGIVKKLCSDTATTLIANAWNRLLTDEDPQAVCRSIRLC</sequence>
<dbReference type="SUPFAM" id="SSF47862">
    <property type="entry name" value="Saposin"/>
    <property type="match status" value="1"/>
</dbReference>
<keyword evidence="1" id="KW-1015">Disulfide bond</keyword>
<feature type="chain" id="PRO_5046264107" description="Saposin B-type domain-containing protein" evidence="2">
    <location>
        <begin position="16"/>
        <end position="108"/>
    </location>
</feature>
<evidence type="ECO:0000256" key="1">
    <source>
        <dbReference type="ARBA" id="ARBA00023157"/>
    </source>
</evidence>
<name>A0ABQ9XQC4_9EUKA</name>
<gene>
    <name evidence="4" type="ORF">BLNAU_12542</name>
</gene>
<evidence type="ECO:0000256" key="2">
    <source>
        <dbReference type="SAM" id="SignalP"/>
    </source>
</evidence>
<proteinExistence type="predicted"/>
<keyword evidence="2" id="KW-0732">Signal</keyword>
<organism evidence="4 5">
    <name type="scientific">Blattamonas nauphoetae</name>
    <dbReference type="NCBI Taxonomy" id="2049346"/>
    <lineage>
        <taxon>Eukaryota</taxon>
        <taxon>Metamonada</taxon>
        <taxon>Preaxostyla</taxon>
        <taxon>Oxymonadida</taxon>
        <taxon>Blattamonas</taxon>
    </lineage>
</organism>
<dbReference type="EMBL" id="JARBJD010000103">
    <property type="protein sequence ID" value="KAK2952436.1"/>
    <property type="molecule type" value="Genomic_DNA"/>
</dbReference>
<keyword evidence="5" id="KW-1185">Reference proteome</keyword>
<dbReference type="InterPro" id="IPR011001">
    <property type="entry name" value="Saposin-like"/>
</dbReference>
<protein>
    <recommendedName>
        <fullName evidence="3">Saposin B-type domain-containing protein</fullName>
    </recommendedName>
</protein>
<feature type="domain" description="Saposin B-type" evidence="3">
    <location>
        <begin position="33"/>
        <end position="108"/>
    </location>
</feature>
<comment type="caution">
    <text evidence="4">The sequence shown here is derived from an EMBL/GenBank/DDBJ whole genome shotgun (WGS) entry which is preliminary data.</text>
</comment>
<evidence type="ECO:0000313" key="5">
    <source>
        <dbReference type="Proteomes" id="UP001281761"/>
    </source>
</evidence>
<feature type="signal peptide" evidence="2">
    <location>
        <begin position="1"/>
        <end position="15"/>
    </location>
</feature>
<evidence type="ECO:0000313" key="4">
    <source>
        <dbReference type="EMBL" id="KAK2952436.1"/>
    </source>
</evidence>
<reference evidence="4 5" key="1">
    <citation type="journal article" date="2022" name="bioRxiv">
        <title>Genomics of Preaxostyla Flagellates Illuminates Evolutionary Transitions and the Path Towards Mitochondrial Loss.</title>
        <authorList>
            <person name="Novak L.V.F."/>
            <person name="Treitli S.C."/>
            <person name="Pyrih J."/>
            <person name="Halakuc P."/>
            <person name="Pipaliya S.V."/>
            <person name="Vacek V."/>
            <person name="Brzon O."/>
            <person name="Soukal P."/>
            <person name="Eme L."/>
            <person name="Dacks J.B."/>
            <person name="Karnkowska A."/>
            <person name="Elias M."/>
            <person name="Hampl V."/>
        </authorList>
    </citation>
    <scope>NUCLEOTIDE SEQUENCE [LARGE SCALE GENOMIC DNA]</scope>
    <source>
        <strain evidence="4">NAU3</strain>
        <tissue evidence="4">Gut</tissue>
    </source>
</reference>
<dbReference type="InterPro" id="IPR008139">
    <property type="entry name" value="SaposinB_dom"/>
</dbReference>
<dbReference type="SMART" id="SM00741">
    <property type="entry name" value="SapB"/>
    <property type="match status" value="1"/>
</dbReference>
<dbReference type="Gene3D" id="1.10.225.10">
    <property type="entry name" value="Saposin-like"/>
    <property type="match status" value="1"/>
</dbReference>
<dbReference type="Proteomes" id="UP001281761">
    <property type="component" value="Unassembled WGS sequence"/>
</dbReference>
<accession>A0ABQ9XQC4</accession>